<evidence type="ECO:0000256" key="2">
    <source>
        <dbReference type="ARBA" id="ARBA00004370"/>
    </source>
</evidence>
<keyword evidence="8" id="KW-0067">ATP-binding</keyword>
<dbReference type="Gene3D" id="6.10.340.10">
    <property type="match status" value="1"/>
</dbReference>
<keyword evidence="11" id="KW-0812">Transmembrane</keyword>
<dbReference type="EMBL" id="SSMQ01000155">
    <property type="protein sequence ID" value="TKC90033.1"/>
    <property type="molecule type" value="Genomic_DNA"/>
</dbReference>
<keyword evidence="9" id="KW-0902">Two-component regulatory system</keyword>
<dbReference type="Gene3D" id="1.10.287.130">
    <property type="match status" value="1"/>
</dbReference>
<dbReference type="SUPFAM" id="SSF55874">
    <property type="entry name" value="ATPase domain of HSP90 chaperone/DNA topoisomerase II/histidine kinase"/>
    <property type="match status" value="1"/>
</dbReference>
<comment type="caution">
    <text evidence="14">The sequence shown here is derived from an EMBL/GenBank/DDBJ whole genome shotgun (WGS) entry which is preliminary data.</text>
</comment>
<gene>
    <name evidence="14" type="ORF">E8A74_51140</name>
</gene>
<dbReference type="CDD" id="cd00082">
    <property type="entry name" value="HisKA"/>
    <property type="match status" value="1"/>
</dbReference>
<evidence type="ECO:0000256" key="8">
    <source>
        <dbReference type="ARBA" id="ARBA00022840"/>
    </source>
</evidence>
<keyword evidence="4" id="KW-0597">Phosphoprotein</keyword>
<dbReference type="InterPro" id="IPR003660">
    <property type="entry name" value="HAMP_dom"/>
</dbReference>
<evidence type="ECO:0000256" key="4">
    <source>
        <dbReference type="ARBA" id="ARBA00022553"/>
    </source>
</evidence>
<evidence type="ECO:0000313" key="15">
    <source>
        <dbReference type="Proteomes" id="UP000309215"/>
    </source>
</evidence>
<feature type="domain" description="HAMP" evidence="13">
    <location>
        <begin position="190"/>
        <end position="242"/>
    </location>
</feature>
<dbReference type="Gene3D" id="3.30.565.10">
    <property type="entry name" value="Histidine kinase-like ATPase, C-terminal domain"/>
    <property type="match status" value="1"/>
</dbReference>
<feature type="domain" description="Histidine kinase" evidence="12">
    <location>
        <begin position="273"/>
        <end position="489"/>
    </location>
</feature>
<reference evidence="14 15" key="1">
    <citation type="submission" date="2019-04" db="EMBL/GenBank/DDBJ databases">
        <authorList>
            <person name="Li Y."/>
            <person name="Wang J."/>
        </authorList>
    </citation>
    <scope>NUCLEOTIDE SEQUENCE [LARGE SCALE GENOMIC DNA]</scope>
    <source>
        <strain evidence="14 15">DSM 14668</strain>
    </source>
</reference>
<dbReference type="GO" id="GO:0000155">
    <property type="term" value="F:phosphorelay sensor kinase activity"/>
    <property type="evidence" value="ECO:0007669"/>
    <property type="project" value="InterPro"/>
</dbReference>
<keyword evidence="11" id="KW-0472">Membrane</keyword>
<comment type="catalytic activity">
    <reaction evidence="1">
        <text>ATP + protein L-histidine = ADP + protein N-phospho-L-histidine.</text>
        <dbReference type="EC" id="2.7.13.3"/>
    </reaction>
</comment>
<dbReference type="SMART" id="SM00388">
    <property type="entry name" value="HisKA"/>
    <property type="match status" value="1"/>
</dbReference>
<protein>
    <recommendedName>
        <fullName evidence="3">histidine kinase</fullName>
        <ecNumber evidence="3">2.7.13.3</ecNumber>
    </recommendedName>
</protein>
<dbReference type="OrthoDB" id="9808844at2"/>
<proteinExistence type="predicted"/>
<dbReference type="InterPro" id="IPR036890">
    <property type="entry name" value="HATPase_C_sf"/>
</dbReference>
<dbReference type="InterPro" id="IPR005467">
    <property type="entry name" value="His_kinase_dom"/>
</dbReference>
<dbReference type="InterPro" id="IPR003661">
    <property type="entry name" value="HisK_dim/P_dom"/>
</dbReference>
<evidence type="ECO:0000313" key="14">
    <source>
        <dbReference type="EMBL" id="TKC90033.1"/>
    </source>
</evidence>
<accession>A0A4U1I977</accession>
<dbReference type="PANTHER" id="PTHR43065">
    <property type="entry name" value="SENSOR HISTIDINE KINASE"/>
    <property type="match status" value="1"/>
</dbReference>
<dbReference type="SUPFAM" id="SSF47384">
    <property type="entry name" value="Homodimeric domain of signal transducing histidine kinase"/>
    <property type="match status" value="1"/>
</dbReference>
<keyword evidence="11" id="KW-1133">Transmembrane helix</keyword>
<evidence type="ECO:0000256" key="7">
    <source>
        <dbReference type="ARBA" id="ARBA00022777"/>
    </source>
</evidence>
<keyword evidence="10" id="KW-0175">Coiled coil</keyword>
<dbReference type="AlphaFoldDB" id="A0A4U1I977"/>
<sequence length="492" mass="52498">MNLARKRLTRKLLAVFATPVILGFVVTGVVSIRTTRASLVESSERALADNIATLRTASLPIAATGRTEEAVALVERVAAEETVHGVAFYDERGAPFVRSSALRSAPSALDSMAARAVATGEASHGTLQIGDEEVLVRVEPVRDASGLGAVVMTRELGPIDRMIDLTLVRLALTGGAAALCVSLVAIWISRVLGRAWGDLVHAVDRVAAGDLDVRVEASPELELDRVAGAVNDMTRSLAEAREKLLAAEAERTELAARMRHAQALSVVGQVAGSFAHEIGSPLNTILGWSRLSAADDDLPGPVRRQFETIAGQCERITRIVQRMLDVSRPPTDHVVPVQLADVVRDVSAFLAPDLRVRRIELRLVVAERLPPIVAVRDRLLQVVMNLCINAIQAQPRGGTLRISLARGEEAGPEREPLLRLEVADAGPGIPEEKRSQVFELFYSTKVESGGTGLGLPIVADVVRDLGGRVEIGDAPEGGALFRVLLPAGSSSR</sequence>
<evidence type="ECO:0000256" key="5">
    <source>
        <dbReference type="ARBA" id="ARBA00022679"/>
    </source>
</evidence>
<feature type="transmembrane region" description="Helical" evidence="11">
    <location>
        <begin position="12"/>
        <end position="32"/>
    </location>
</feature>
<keyword evidence="7 14" id="KW-0418">Kinase</keyword>
<keyword evidence="15" id="KW-1185">Reference proteome</keyword>
<comment type="subcellular location">
    <subcellularLocation>
        <location evidence="2">Membrane</location>
    </subcellularLocation>
</comment>
<organism evidence="14 15">
    <name type="scientific">Polyangium fumosum</name>
    <dbReference type="NCBI Taxonomy" id="889272"/>
    <lineage>
        <taxon>Bacteria</taxon>
        <taxon>Pseudomonadati</taxon>
        <taxon>Myxococcota</taxon>
        <taxon>Polyangia</taxon>
        <taxon>Polyangiales</taxon>
        <taxon>Polyangiaceae</taxon>
        <taxon>Polyangium</taxon>
    </lineage>
</organism>
<dbReference type="CDD" id="cd06225">
    <property type="entry name" value="HAMP"/>
    <property type="match status" value="1"/>
</dbReference>
<dbReference type="InterPro" id="IPR003594">
    <property type="entry name" value="HATPase_dom"/>
</dbReference>
<dbReference type="Pfam" id="PF00672">
    <property type="entry name" value="HAMP"/>
    <property type="match status" value="1"/>
</dbReference>
<dbReference type="GO" id="GO:0005524">
    <property type="term" value="F:ATP binding"/>
    <property type="evidence" value="ECO:0007669"/>
    <property type="project" value="UniProtKB-KW"/>
</dbReference>
<dbReference type="SUPFAM" id="SSF158472">
    <property type="entry name" value="HAMP domain-like"/>
    <property type="match status" value="1"/>
</dbReference>
<dbReference type="PROSITE" id="PS50885">
    <property type="entry name" value="HAMP"/>
    <property type="match status" value="1"/>
</dbReference>
<evidence type="ECO:0000256" key="6">
    <source>
        <dbReference type="ARBA" id="ARBA00022741"/>
    </source>
</evidence>
<evidence type="ECO:0000256" key="9">
    <source>
        <dbReference type="ARBA" id="ARBA00023012"/>
    </source>
</evidence>
<dbReference type="Pfam" id="PF02518">
    <property type="entry name" value="HATPase_c"/>
    <property type="match status" value="1"/>
</dbReference>
<evidence type="ECO:0000256" key="1">
    <source>
        <dbReference type="ARBA" id="ARBA00000085"/>
    </source>
</evidence>
<dbReference type="EC" id="2.7.13.3" evidence="3"/>
<name>A0A4U1I977_9BACT</name>
<dbReference type="PROSITE" id="PS50109">
    <property type="entry name" value="HIS_KIN"/>
    <property type="match status" value="1"/>
</dbReference>
<evidence type="ECO:0000259" key="13">
    <source>
        <dbReference type="PROSITE" id="PS50885"/>
    </source>
</evidence>
<feature type="coiled-coil region" evidence="10">
    <location>
        <begin position="230"/>
        <end position="257"/>
    </location>
</feature>
<dbReference type="SMART" id="SM00387">
    <property type="entry name" value="HATPase_c"/>
    <property type="match status" value="1"/>
</dbReference>
<evidence type="ECO:0000256" key="11">
    <source>
        <dbReference type="SAM" id="Phobius"/>
    </source>
</evidence>
<dbReference type="Proteomes" id="UP000309215">
    <property type="component" value="Unassembled WGS sequence"/>
</dbReference>
<keyword evidence="5" id="KW-0808">Transferase</keyword>
<dbReference type="SMART" id="SM00304">
    <property type="entry name" value="HAMP"/>
    <property type="match status" value="1"/>
</dbReference>
<dbReference type="GO" id="GO:0016020">
    <property type="term" value="C:membrane"/>
    <property type="evidence" value="ECO:0007669"/>
    <property type="project" value="UniProtKB-SubCell"/>
</dbReference>
<dbReference type="RefSeq" id="WP_136936507.1">
    <property type="nucleotide sequence ID" value="NZ_SSMQ01000155.1"/>
</dbReference>
<evidence type="ECO:0000256" key="10">
    <source>
        <dbReference type="SAM" id="Coils"/>
    </source>
</evidence>
<evidence type="ECO:0000256" key="3">
    <source>
        <dbReference type="ARBA" id="ARBA00012438"/>
    </source>
</evidence>
<dbReference type="InterPro" id="IPR036097">
    <property type="entry name" value="HisK_dim/P_sf"/>
</dbReference>
<evidence type="ECO:0000259" key="12">
    <source>
        <dbReference type="PROSITE" id="PS50109"/>
    </source>
</evidence>
<dbReference type="PANTHER" id="PTHR43065:SF10">
    <property type="entry name" value="PEROXIDE STRESS-ACTIVATED HISTIDINE KINASE MAK3"/>
    <property type="match status" value="1"/>
</dbReference>
<dbReference type="Pfam" id="PF00512">
    <property type="entry name" value="HisKA"/>
    <property type="match status" value="1"/>
</dbReference>
<dbReference type="PRINTS" id="PR00344">
    <property type="entry name" value="BCTRLSENSOR"/>
</dbReference>
<dbReference type="InterPro" id="IPR004358">
    <property type="entry name" value="Sig_transdc_His_kin-like_C"/>
</dbReference>
<keyword evidence="6" id="KW-0547">Nucleotide-binding</keyword>